<dbReference type="GO" id="GO:0004540">
    <property type="term" value="F:RNA nuclease activity"/>
    <property type="evidence" value="ECO:0007669"/>
    <property type="project" value="InterPro"/>
</dbReference>
<organism evidence="1">
    <name type="scientific">hydrothermal vent metagenome</name>
    <dbReference type="NCBI Taxonomy" id="652676"/>
    <lineage>
        <taxon>unclassified sequences</taxon>
        <taxon>metagenomes</taxon>
        <taxon>ecological metagenomes</taxon>
    </lineage>
</organism>
<dbReference type="AlphaFoldDB" id="A0A3B0YPL0"/>
<accession>A0A3B0YPL0</accession>
<dbReference type="InterPro" id="IPR021679">
    <property type="entry name" value="Toxin_endonuclease_YhaV"/>
</dbReference>
<dbReference type="Pfam" id="PF11663">
    <property type="entry name" value="Toxin_YhaV"/>
    <property type="match status" value="1"/>
</dbReference>
<dbReference type="EMBL" id="UOFL01000254">
    <property type="protein sequence ID" value="VAW82805.1"/>
    <property type="molecule type" value="Genomic_DNA"/>
</dbReference>
<protein>
    <recommendedName>
        <fullName evidence="2">Toxin YhaV</fullName>
    </recommendedName>
</protein>
<name>A0A3B0YPL0_9ZZZZ</name>
<evidence type="ECO:0000313" key="1">
    <source>
        <dbReference type="EMBL" id="VAW82805.1"/>
    </source>
</evidence>
<proteinExistence type="predicted"/>
<gene>
    <name evidence="1" type="ORF">MNBD_GAMMA12-602</name>
</gene>
<reference evidence="1" key="1">
    <citation type="submission" date="2018-06" db="EMBL/GenBank/DDBJ databases">
        <authorList>
            <person name="Zhirakovskaya E."/>
        </authorList>
    </citation>
    <scope>NUCLEOTIDE SEQUENCE</scope>
</reference>
<evidence type="ECO:0008006" key="2">
    <source>
        <dbReference type="Google" id="ProtNLM"/>
    </source>
</evidence>
<dbReference type="GO" id="GO:0110001">
    <property type="term" value="C:toxin-antitoxin complex"/>
    <property type="evidence" value="ECO:0007669"/>
    <property type="project" value="InterPro"/>
</dbReference>
<sequence>MLTNNTVVNGWHLYQYPLFAEQLTSLKNDVKNLKKNDPEHYQSHPKTKLLASIFKAINKTVPDNPEHPDFRQGNTLGKDNRHWRRVKKGIPNRYRLFFRFNSTPPAIIYVWINDEHTLRKEGAKTDCYTVFKKKLKRGEIPDSIESLIAETERENNSKI</sequence>